<accession>A0ABX3MPW7</accession>
<comment type="caution">
    <text evidence="1">The sequence shown here is derived from an EMBL/GenBank/DDBJ whole genome shotgun (WGS) entry which is preliminary data.</text>
</comment>
<proteinExistence type="predicted"/>
<protein>
    <recommendedName>
        <fullName evidence="3">Gluconate 2-dehydrogenase subunit 3 family protein</fullName>
    </recommendedName>
</protein>
<evidence type="ECO:0008006" key="3">
    <source>
        <dbReference type="Google" id="ProtNLM"/>
    </source>
</evidence>
<sequence length="151" mass="15722">MAAGIASGLAPGVLRAQDLGSPTIAPATFDAFLDSLLPGFEGVPSASELGVGAELRAEIEPGSLTERLIAAGTGFLDSVGPARFADLPPAARDEIVDWLAQADYNEIPGRFYHVTRLLAVGYYFIHPEALAGLPLEPAPQPLGYPPPWGTA</sequence>
<name>A0ABX3MPW7_9RHOB</name>
<dbReference type="EMBL" id="MPZS01000001">
    <property type="protein sequence ID" value="OOY13588.1"/>
    <property type="molecule type" value="Genomic_DNA"/>
</dbReference>
<reference evidence="1 2" key="1">
    <citation type="submission" date="2016-11" db="EMBL/GenBank/DDBJ databases">
        <title>A multilocus sequence analysis scheme for characterization of bacteria in the genus Thioclava.</title>
        <authorList>
            <person name="Liu Y."/>
            <person name="Shao Z."/>
        </authorList>
    </citation>
    <scope>NUCLEOTIDE SEQUENCE [LARGE SCALE GENOMIC DNA]</scope>
    <source>
        <strain evidence="1 2">11.10-0-13</strain>
    </source>
</reference>
<gene>
    <name evidence="1" type="ORF">BMG00_07415</name>
</gene>
<evidence type="ECO:0000313" key="2">
    <source>
        <dbReference type="Proteomes" id="UP000242224"/>
    </source>
</evidence>
<evidence type="ECO:0000313" key="1">
    <source>
        <dbReference type="EMBL" id="OOY13588.1"/>
    </source>
</evidence>
<keyword evidence="2" id="KW-1185">Reference proteome</keyword>
<organism evidence="1 2">
    <name type="scientific">Thioclava marina</name>
    <dbReference type="NCBI Taxonomy" id="1915077"/>
    <lineage>
        <taxon>Bacteria</taxon>
        <taxon>Pseudomonadati</taxon>
        <taxon>Pseudomonadota</taxon>
        <taxon>Alphaproteobacteria</taxon>
        <taxon>Rhodobacterales</taxon>
        <taxon>Paracoccaceae</taxon>
        <taxon>Thioclava</taxon>
    </lineage>
</organism>
<dbReference type="Proteomes" id="UP000242224">
    <property type="component" value="Unassembled WGS sequence"/>
</dbReference>